<dbReference type="Proteomes" id="UP000477156">
    <property type="component" value="Unassembled WGS sequence"/>
</dbReference>
<accession>A0A6L8XVH7</accession>
<evidence type="ECO:0008006" key="3">
    <source>
        <dbReference type="Google" id="ProtNLM"/>
    </source>
</evidence>
<proteinExistence type="predicted"/>
<comment type="caution">
    <text evidence="1">The sequence shown here is derived from an EMBL/GenBank/DDBJ whole genome shotgun (WGS) entry which is preliminary data.</text>
</comment>
<evidence type="ECO:0000313" key="2">
    <source>
        <dbReference type="Proteomes" id="UP000477156"/>
    </source>
</evidence>
<gene>
    <name evidence="1" type="ORF">GT712_12920</name>
</gene>
<dbReference type="EMBL" id="WWVF01000026">
    <property type="protein sequence ID" value="MZS89949.1"/>
    <property type="molecule type" value="Genomic_DNA"/>
</dbReference>
<reference evidence="1 2" key="1">
    <citation type="journal article" date="2019" name="Nat. Med.">
        <title>A library of human gut bacterial isolates paired with longitudinal multiomics data enables mechanistic microbiome research.</title>
        <authorList>
            <person name="Poyet M."/>
            <person name="Groussin M."/>
            <person name="Gibbons S.M."/>
            <person name="Avila-Pacheco J."/>
            <person name="Jiang X."/>
            <person name="Kearney S.M."/>
            <person name="Perrotta A.R."/>
            <person name="Berdy B."/>
            <person name="Zhao S."/>
            <person name="Lieberman T.D."/>
            <person name="Swanson P.K."/>
            <person name="Smith M."/>
            <person name="Roesemann S."/>
            <person name="Alexander J.E."/>
            <person name="Rich S.A."/>
            <person name="Livny J."/>
            <person name="Vlamakis H."/>
            <person name="Clish C."/>
            <person name="Bullock K."/>
            <person name="Deik A."/>
            <person name="Scott J."/>
            <person name="Pierce K.A."/>
            <person name="Xavier R.J."/>
            <person name="Alm E.J."/>
        </authorList>
    </citation>
    <scope>NUCLEOTIDE SEQUENCE [LARGE SCALE GENOMIC DNA]</scope>
    <source>
        <strain evidence="1 2">BIOML-A12</strain>
    </source>
</reference>
<dbReference type="SUPFAM" id="SSF49373">
    <property type="entry name" value="Invasin/intimin cell-adhesion fragments"/>
    <property type="match status" value="1"/>
</dbReference>
<dbReference type="RefSeq" id="WP_161276308.1">
    <property type="nucleotide sequence ID" value="NZ_WWVA01000021.1"/>
</dbReference>
<dbReference type="Gene3D" id="2.60.40.1080">
    <property type="match status" value="1"/>
</dbReference>
<protein>
    <recommendedName>
        <fullName evidence="3">BIG2 domain-containing protein</fullName>
    </recommendedName>
</protein>
<evidence type="ECO:0000313" key="1">
    <source>
        <dbReference type="EMBL" id="MZS89949.1"/>
    </source>
</evidence>
<sequence length="239" mass="27299">MHMVPFVFFWTKKKGKLASLKPDTDTTKITLKVKEKKEFPCTGISYLSNVKYSSDNKKVAKVNSSGEIQAKKAGTTYIRCKVKQYGDTYNLVCKVTVKKEGNTKDPTSAYRNLIQSYEKKYGEAQLNEQKQFWTGLCYAKLLDFNNDGINELILTYQTERYNKDKVQYHVELWKYGGKSAKRVTSRISWSGNNMPYFGGLGICKYNGKYLLELTGNACGDNYYYGTKKDGSVGLVHKFI</sequence>
<organism evidence="1 2">
    <name type="scientific">Blautia wexlerae</name>
    <dbReference type="NCBI Taxonomy" id="418240"/>
    <lineage>
        <taxon>Bacteria</taxon>
        <taxon>Bacillati</taxon>
        <taxon>Bacillota</taxon>
        <taxon>Clostridia</taxon>
        <taxon>Lachnospirales</taxon>
        <taxon>Lachnospiraceae</taxon>
        <taxon>Blautia</taxon>
    </lineage>
</organism>
<dbReference type="AlphaFoldDB" id="A0A6L8XVH7"/>
<dbReference type="InterPro" id="IPR008964">
    <property type="entry name" value="Invasin/intimin_cell_adhesion"/>
</dbReference>
<name>A0A6L8XVH7_9FIRM</name>